<evidence type="ECO:0000313" key="1">
    <source>
        <dbReference type="EMBL" id="KAK8875652.1"/>
    </source>
</evidence>
<evidence type="ECO:0000313" key="2">
    <source>
        <dbReference type="Proteomes" id="UP001470230"/>
    </source>
</evidence>
<sequence length="452" mass="51690">MSKHVTFGSIPNEEPLTNSKDKQYISESLKRIQNMVKIQNAENFLFTNERSIELAGILESSLSKNDDMALSIEVDQKKFKEVYNELSPILISQHPIIKKFLDIILSNELEQMAEELMWIVVYDTLQNRALNKYLSQSRADLYNLLSINFSSLRRRLALLPAWAYDQILEFYCAQICAVILILLLHSHQETELYSNVPFVGHIENGVRLLLIGFSSPNLNSFHTIVFDLIPKNLQPSVPTKMVIGGDKYNSDLANTLSYEPQIQNEWNSRRKCLFHATSQTGLLSNALKLRGSAAPKPVSKSHRVIRGSVGKSDLPIRKAMNIIQSVDDIVDSHVDATKNDLDKLKNYEKEYLTSPRWAILSNTFPNLNQSSSMPNISPKPLDVSFDHFQPDVSLPGVFQELARSPRRYNIDNMPPRQKRIIDVDEMKSYLEDARVELHEELRDSQNAYRKKG</sequence>
<keyword evidence="2" id="KW-1185">Reference proteome</keyword>
<name>A0ABR2JCM5_9EUKA</name>
<accession>A0ABR2JCM5</accession>
<organism evidence="1 2">
    <name type="scientific">Tritrichomonas musculus</name>
    <dbReference type="NCBI Taxonomy" id="1915356"/>
    <lineage>
        <taxon>Eukaryota</taxon>
        <taxon>Metamonada</taxon>
        <taxon>Parabasalia</taxon>
        <taxon>Tritrichomonadida</taxon>
        <taxon>Tritrichomonadidae</taxon>
        <taxon>Tritrichomonas</taxon>
    </lineage>
</organism>
<proteinExistence type="predicted"/>
<comment type="caution">
    <text evidence="1">The sequence shown here is derived from an EMBL/GenBank/DDBJ whole genome shotgun (WGS) entry which is preliminary data.</text>
</comment>
<gene>
    <name evidence="1" type="ORF">M9Y10_005825</name>
</gene>
<dbReference type="EMBL" id="JAPFFF010000012">
    <property type="protein sequence ID" value="KAK8875652.1"/>
    <property type="molecule type" value="Genomic_DNA"/>
</dbReference>
<dbReference type="Proteomes" id="UP001470230">
    <property type="component" value="Unassembled WGS sequence"/>
</dbReference>
<protein>
    <submittedName>
        <fullName evidence="1">Uncharacterized protein</fullName>
    </submittedName>
</protein>
<reference evidence="1 2" key="1">
    <citation type="submission" date="2024-04" db="EMBL/GenBank/DDBJ databases">
        <title>Tritrichomonas musculus Genome.</title>
        <authorList>
            <person name="Alves-Ferreira E."/>
            <person name="Grigg M."/>
            <person name="Lorenzi H."/>
            <person name="Galac M."/>
        </authorList>
    </citation>
    <scope>NUCLEOTIDE SEQUENCE [LARGE SCALE GENOMIC DNA]</scope>
    <source>
        <strain evidence="1 2">EAF2021</strain>
    </source>
</reference>